<dbReference type="OrthoDB" id="167584at2759"/>
<name>A0A225WE23_9STRA</name>
<comment type="caution">
    <text evidence="1">The sequence shown here is derived from an EMBL/GenBank/DDBJ whole genome shotgun (WGS) entry which is preliminary data.</text>
</comment>
<keyword evidence="2" id="KW-1185">Reference proteome</keyword>
<organism evidence="1 2">
    <name type="scientific">Phytophthora megakarya</name>
    <dbReference type="NCBI Taxonomy" id="4795"/>
    <lineage>
        <taxon>Eukaryota</taxon>
        <taxon>Sar</taxon>
        <taxon>Stramenopiles</taxon>
        <taxon>Oomycota</taxon>
        <taxon>Peronosporomycetes</taxon>
        <taxon>Peronosporales</taxon>
        <taxon>Peronosporaceae</taxon>
        <taxon>Phytophthora</taxon>
    </lineage>
</organism>
<reference evidence="2" key="1">
    <citation type="submission" date="2017-03" db="EMBL/GenBank/DDBJ databases">
        <title>Phytopthora megakarya and P. palmivora, two closely related causual agents of cacao black pod achieved similar genome size and gene model numbers by different mechanisms.</title>
        <authorList>
            <person name="Ali S."/>
            <person name="Shao J."/>
            <person name="Larry D.J."/>
            <person name="Kronmiller B."/>
            <person name="Shen D."/>
            <person name="Strem M.D."/>
            <person name="Melnick R.L."/>
            <person name="Guiltinan M.J."/>
            <person name="Tyler B.M."/>
            <person name="Meinhardt L.W."/>
            <person name="Bailey B.A."/>
        </authorList>
    </citation>
    <scope>NUCLEOTIDE SEQUENCE [LARGE SCALE GENOMIC DNA]</scope>
    <source>
        <strain evidence="2">zdho120</strain>
    </source>
</reference>
<sequence>MPATIRDWYAQLPKSTRHNRKLLSTKVKKLYCRTTRSYAERYFTMKMRASETALQFFYRLNTAAVKAEVPFQPSSKRHELHLPRFVKKLKDVQLKTALEGHQVSLKWSVYSDVTKMCGEKMVTRHHRRGREMPEPTIYLAEASNLDDQATREC</sequence>
<accession>A0A225WE23</accession>
<dbReference type="Proteomes" id="UP000198211">
    <property type="component" value="Unassembled WGS sequence"/>
</dbReference>
<dbReference type="EMBL" id="NBNE01001133">
    <property type="protein sequence ID" value="OWZ15389.1"/>
    <property type="molecule type" value="Genomic_DNA"/>
</dbReference>
<protein>
    <submittedName>
        <fullName evidence="1">Uncharacterized protein</fullName>
    </submittedName>
</protein>
<gene>
    <name evidence="1" type="ORF">PHMEG_00010974</name>
</gene>
<proteinExistence type="predicted"/>
<evidence type="ECO:0000313" key="1">
    <source>
        <dbReference type="EMBL" id="OWZ15389.1"/>
    </source>
</evidence>
<dbReference type="AlphaFoldDB" id="A0A225WE23"/>
<evidence type="ECO:0000313" key="2">
    <source>
        <dbReference type="Proteomes" id="UP000198211"/>
    </source>
</evidence>